<dbReference type="HAMAP" id="MF_01464_B">
    <property type="entry name" value="SecF_B"/>
    <property type="match status" value="1"/>
</dbReference>
<dbReference type="Pfam" id="PF02355">
    <property type="entry name" value="SecD_SecF_C"/>
    <property type="match status" value="1"/>
</dbReference>
<organism evidence="14 15">
    <name type="scientific">Terasakiispira papahanaumokuakeensis</name>
    <dbReference type="NCBI Taxonomy" id="197479"/>
    <lineage>
        <taxon>Bacteria</taxon>
        <taxon>Pseudomonadati</taxon>
        <taxon>Pseudomonadota</taxon>
        <taxon>Gammaproteobacteria</taxon>
        <taxon>Oceanospirillales</taxon>
        <taxon>Terasakiispira</taxon>
    </lineage>
</organism>
<dbReference type="InterPro" id="IPR048634">
    <property type="entry name" value="SecD_SecF_C"/>
</dbReference>
<feature type="transmembrane region" description="Helical" evidence="12">
    <location>
        <begin position="157"/>
        <end position="178"/>
    </location>
</feature>
<feature type="transmembrane region" description="Helical" evidence="12">
    <location>
        <begin position="260"/>
        <end position="284"/>
    </location>
</feature>
<evidence type="ECO:0000256" key="7">
    <source>
        <dbReference type="ARBA" id="ARBA00023010"/>
    </source>
</evidence>
<dbReference type="InterPro" id="IPR022645">
    <property type="entry name" value="SecD/SecF_bac"/>
</dbReference>
<dbReference type="Proteomes" id="UP000094291">
    <property type="component" value="Unassembled WGS sequence"/>
</dbReference>
<keyword evidence="7 12" id="KW-0811">Translocation</keyword>
<accession>A0A1E2V656</accession>
<dbReference type="Gene3D" id="1.20.1640.10">
    <property type="entry name" value="Multidrug efflux transporter AcrB transmembrane domain"/>
    <property type="match status" value="1"/>
</dbReference>
<dbReference type="GO" id="GO:0043952">
    <property type="term" value="P:protein transport by the Sec complex"/>
    <property type="evidence" value="ECO:0007669"/>
    <property type="project" value="UniProtKB-UniRule"/>
</dbReference>
<dbReference type="EMBL" id="MDTQ01000001">
    <property type="protein sequence ID" value="ODC02332.1"/>
    <property type="molecule type" value="Genomic_DNA"/>
</dbReference>
<comment type="caution">
    <text evidence="14">The sequence shown here is derived from an EMBL/GenBank/DDBJ whole genome shotgun (WGS) entry which is preliminary data.</text>
</comment>
<evidence type="ECO:0000313" key="15">
    <source>
        <dbReference type="Proteomes" id="UP000094291"/>
    </source>
</evidence>
<dbReference type="GO" id="GO:0006605">
    <property type="term" value="P:protein targeting"/>
    <property type="evidence" value="ECO:0007669"/>
    <property type="project" value="UniProtKB-UniRule"/>
</dbReference>
<evidence type="ECO:0000256" key="12">
    <source>
        <dbReference type="HAMAP-Rule" id="MF_01464"/>
    </source>
</evidence>
<dbReference type="InterPro" id="IPR022813">
    <property type="entry name" value="SecD/SecF_arch_bac"/>
</dbReference>
<dbReference type="GO" id="GO:0015450">
    <property type="term" value="F:protein-transporting ATPase activity"/>
    <property type="evidence" value="ECO:0007669"/>
    <property type="project" value="InterPro"/>
</dbReference>
<feature type="transmembrane region" description="Helical" evidence="12">
    <location>
        <begin position="133"/>
        <end position="150"/>
    </location>
</feature>
<keyword evidence="3 12" id="KW-1003">Cell membrane</keyword>
<dbReference type="PANTHER" id="PTHR30081">
    <property type="entry name" value="PROTEIN-EXPORT MEMBRANE PROTEIN SEC"/>
    <property type="match status" value="1"/>
</dbReference>
<evidence type="ECO:0000256" key="6">
    <source>
        <dbReference type="ARBA" id="ARBA00022989"/>
    </source>
</evidence>
<evidence type="ECO:0000256" key="2">
    <source>
        <dbReference type="ARBA" id="ARBA00022448"/>
    </source>
</evidence>
<keyword evidence="2 12" id="KW-0813">Transport</keyword>
<dbReference type="SUPFAM" id="SSF82866">
    <property type="entry name" value="Multidrug efflux transporter AcrB transmembrane domain"/>
    <property type="match status" value="1"/>
</dbReference>
<dbReference type="NCBIfam" id="TIGR00966">
    <property type="entry name" value="transloc_SecF"/>
    <property type="match status" value="1"/>
</dbReference>
<evidence type="ECO:0000256" key="4">
    <source>
        <dbReference type="ARBA" id="ARBA00022692"/>
    </source>
</evidence>
<comment type="similarity">
    <text evidence="11">In the N-terminal section; belongs to the SecD/SecF family. SecD subfamily.</text>
</comment>
<sequence length="307" mass="33820">MSKLIQLNLDFMGKRRWAFALSLLLVVISLGSLVAQQLKFGLDFTGGTLVELTYEQAPSLDQVRNRLEQAGYEDIVVQHFGTERDVMVRLNQGFTADVGQEVRDVLAQDTPNVHLQRAEFVGSQVGDELKEQGGIGMLVALAGVMLYVAFRFQYKFALGAVLSLAHDVIILLGVFSLFQLDFDLTVLAAVLAVIGYSLNDTIVVYDRIRENFRMTREGGPADLINLSINQTLSRTTITSLTTLMVLVALFLFGGEMIHNFALALIIGIGVGTYSSIYVAGTLLLRLNLQRQDMMLPVKEGAEDDGRP</sequence>
<comment type="subcellular location">
    <subcellularLocation>
        <location evidence="1 12">Cell membrane</location>
        <topology evidence="1 12">Multi-pass membrane protein</topology>
    </subcellularLocation>
</comment>
<dbReference type="PANTHER" id="PTHR30081:SF8">
    <property type="entry name" value="PROTEIN TRANSLOCASE SUBUNIT SECF"/>
    <property type="match status" value="1"/>
</dbReference>
<evidence type="ECO:0000256" key="3">
    <source>
        <dbReference type="ARBA" id="ARBA00022475"/>
    </source>
</evidence>
<evidence type="ECO:0000256" key="10">
    <source>
        <dbReference type="ARBA" id="ARBA00060856"/>
    </source>
</evidence>
<comment type="function">
    <text evidence="9 12">Part of the Sec protein translocase complex. Interacts with the SecYEG preprotein conducting channel. SecDF uses the proton motive force (PMF) to complete protein translocation after the ATP-dependent function of SecA.</text>
</comment>
<dbReference type="InterPro" id="IPR055344">
    <property type="entry name" value="SecD_SecF_C_bact"/>
</dbReference>
<reference evidence="14 15" key="1">
    <citation type="submission" date="2016-08" db="EMBL/GenBank/DDBJ databases">
        <authorList>
            <person name="Seilhamer J.J."/>
        </authorList>
    </citation>
    <scope>NUCLEOTIDE SEQUENCE [LARGE SCALE GENOMIC DNA]</scope>
    <source>
        <strain evidence="14 15">PH27A</strain>
    </source>
</reference>
<dbReference type="FunFam" id="1.20.1640.10:FF:000024">
    <property type="entry name" value="Multifunctional fusion protein"/>
    <property type="match status" value="1"/>
</dbReference>
<comment type="caution">
    <text evidence="12">Lacks conserved residue(s) required for the propagation of feature annotation.</text>
</comment>
<comment type="subunit">
    <text evidence="12">Forms a complex with SecD. Part of the essential Sec protein translocation apparatus which comprises SecA, SecYEG and auxiliary proteins SecDF-YajC and YidC.</text>
</comment>
<keyword evidence="8 12" id="KW-0472">Membrane</keyword>
<feature type="transmembrane region" description="Helical" evidence="12">
    <location>
        <begin position="236"/>
        <end position="254"/>
    </location>
</feature>
<feature type="domain" description="Protein export membrane protein SecD/SecF C-terminal" evidence="13">
    <location>
        <begin position="104"/>
        <end position="287"/>
    </location>
</feature>
<gene>
    <name evidence="12" type="primary">secF</name>
    <name evidence="14" type="ORF">BFW38_01020</name>
</gene>
<name>A0A1E2V656_9GAMM</name>
<dbReference type="InterPro" id="IPR022646">
    <property type="entry name" value="SecD/SecF_CS"/>
</dbReference>
<dbReference type="InterPro" id="IPR005665">
    <property type="entry name" value="SecF_bac"/>
</dbReference>
<comment type="similarity">
    <text evidence="12">Belongs to the SecD/SecF family. SecF subfamily.</text>
</comment>
<protein>
    <recommendedName>
        <fullName evidence="12">Protein-export membrane protein SecF</fullName>
    </recommendedName>
</protein>
<dbReference type="NCBIfam" id="TIGR00916">
    <property type="entry name" value="2A0604s01"/>
    <property type="match status" value="1"/>
</dbReference>
<dbReference type="GO" id="GO:0005886">
    <property type="term" value="C:plasma membrane"/>
    <property type="evidence" value="ECO:0007669"/>
    <property type="project" value="UniProtKB-SubCell"/>
</dbReference>
<evidence type="ECO:0000259" key="13">
    <source>
        <dbReference type="Pfam" id="PF02355"/>
    </source>
</evidence>
<evidence type="ECO:0000256" key="1">
    <source>
        <dbReference type="ARBA" id="ARBA00004651"/>
    </source>
</evidence>
<evidence type="ECO:0000256" key="11">
    <source>
        <dbReference type="ARBA" id="ARBA00061053"/>
    </source>
</evidence>
<dbReference type="Pfam" id="PF07549">
    <property type="entry name" value="Sec_GG"/>
    <property type="match status" value="1"/>
</dbReference>
<dbReference type="AlphaFoldDB" id="A0A1E2V656"/>
<keyword evidence="5 12" id="KW-0653">Protein transport</keyword>
<dbReference type="STRING" id="197479.BFW38_01020"/>
<evidence type="ECO:0000256" key="8">
    <source>
        <dbReference type="ARBA" id="ARBA00023136"/>
    </source>
</evidence>
<evidence type="ECO:0000313" key="14">
    <source>
        <dbReference type="EMBL" id="ODC02332.1"/>
    </source>
</evidence>
<keyword evidence="4 12" id="KW-0812">Transmembrane</keyword>
<dbReference type="RefSeq" id="WP_068996716.1">
    <property type="nucleotide sequence ID" value="NZ_MDTQ01000001.1"/>
</dbReference>
<feature type="transmembrane region" description="Helical" evidence="12">
    <location>
        <begin position="184"/>
        <end position="205"/>
    </location>
</feature>
<evidence type="ECO:0000256" key="5">
    <source>
        <dbReference type="ARBA" id="ARBA00022927"/>
    </source>
</evidence>
<dbReference type="GO" id="GO:0065002">
    <property type="term" value="P:intracellular protein transmembrane transport"/>
    <property type="evidence" value="ECO:0007669"/>
    <property type="project" value="UniProtKB-UniRule"/>
</dbReference>
<evidence type="ECO:0000256" key="9">
    <source>
        <dbReference type="ARBA" id="ARBA00059018"/>
    </source>
</evidence>
<keyword evidence="6 12" id="KW-1133">Transmembrane helix</keyword>
<comment type="similarity">
    <text evidence="10">In the C-terminal section; belongs to the SecD/SecF family. SecF subfamily.</text>
</comment>
<keyword evidence="15" id="KW-1185">Reference proteome</keyword>
<proteinExistence type="inferred from homology"/>
<dbReference type="PRINTS" id="PR01755">
    <property type="entry name" value="SECFTRNLCASE"/>
</dbReference>
<dbReference type="OrthoDB" id="9774769at2"/>